<dbReference type="GO" id="GO:0007165">
    <property type="term" value="P:signal transduction"/>
    <property type="evidence" value="ECO:0007669"/>
    <property type="project" value="InterPro"/>
</dbReference>
<feature type="region of interest" description="Disordered" evidence="1">
    <location>
        <begin position="284"/>
        <end position="304"/>
    </location>
</feature>
<dbReference type="AlphaFoldDB" id="A0A0H5RT77"/>
<evidence type="ECO:0000313" key="4">
    <source>
        <dbReference type="Proteomes" id="UP000199147"/>
    </source>
</evidence>
<reference evidence="4" key="1">
    <citation type="submission" date="2015-07" db="EMBL/GenBank/DDBJ databases">
        <authorList>
            <person name="Urmite Genomes"/>
        </authorList>
    </citation>
    <scope>NUCLEOTIDE SEQUENCE [LARGE SCALE GENOMIC DNA]</scope>
    <source>
        <strain evidence="4">type strain: ATCC 49404</strain>
    </source>
</reference>
<sequence>MNEEFWGSLLSHIRHRLLIPVVGPDVTMVKVDGSEHSLTTLVGQRLTERFDLNVPPRTMTTDQAVAAFLRERGRDEVDDLYGVIDEITMELDPEPGDALSDLAAIDDLRLFVTTTPDRLLAKALSTVRGRPVREISFAPNKSTPDQERNAKEPSPADTVVLSLFGQTAAMPEYAIHEEDRLEWIHALLTEKASLPDWLDYPLKHQPMLFIGCQIPDWFGRFLVRLSSDKRLALGGKPFFFAANSREPSLSSFFSTYCRRTMVKQLDMEPTEFVAELRTRWEAKQPKSRASAAPGPIRGGAQDIEPPSLDNAEIFISYKHEDVAAARRLYDAITALGGVAWLDERELRTGDAWEEEILSCIRQTVRLFVPVISANTERKKESYVFKEWNEAVDRTRGILGQRFIMPVVIDDDYDGDATRFKQVPREFKNFQFGHAPGGEPDADLTRDLISAIREIRRNDAA</sequence>
<proteinExistence type="predicted"/>
<dbReference type="STRING" id="146018.BN2156_04029"/>
<feature type="domain" description="TIR" evidence="2">
    <location>
        <begin position="313"/>
        <end position="412"/>
    </location>
</feature>
<dbReference type="Gene3D" id="3.40.50.10140">
    <property type="entry name" value="Toll/interleukin-1 receptor homology (TIR) domain"/>
    <property type="match status" value="1"/>
</dbReference>
<gene>
    <name evidence="3" type="ORF">BN2156_04029</name>
</gene>
<dbReference type="Pfam" id="PF13676">
    <property type="entry name" value="TIR_2"/>
    <property type="match status" value="1"/>
</dbReference>
<evidence type="ECO:0000313" key="3">
    <source>
        <dbReference type="EMBL" id="CRZ17148.1"/>
    </source>
</evidence>
<accession>A0A0H5RT77</accession>
<evidence type="ECO:0000256" key="1">
    <source>
        <dbReference type="SAM" id="MobiDB-lite"/>
    </source>
</evidence>
<name>A0A0H5RT77_9MYCO</name>
<evidence type="ECO:0000259" key="2">
    <source>
        <dbReference type="Pfam" id="PF13676"/>
    </source>
</evidence>
<dbReference type="SUPFAM" id="SSF52200">
    <property type="entry name" value="Toll/Interleukin receptor TIR domain"/>
    <property type="match status" value="1"/>
</dbReference>
<organism evidence="3 4">
    <name type="scientific">Mycolicibacterium neworleansense</name>
    <dbReference type="NCBI Taxonomy" id="146018"/>
    <lineage>
        <taxon>Bacteria</taxon>
        <taxon>Bacillati</taxon>
        <taxon>Actinomycetota</taxon>
        <taxon>Actinomycetes</taxon>
        <taxon>Mycobacteriales</taxon>
        <taxon>Mycobacteriaceae</taxon>
        <taxon>Mycolicibacterium</taxon>
    </lineage>
</organism>
<dbReference type="InterPro" id="IPR000157">
    <property type="entry name" value="TIR_dom"/>
</dbReference>
<dbReference type="InterPro" id="IPR035897">
    <property type="entry name" value="Toll_tir_struct_dom_sf"/>
</dbReference>
<dbReference type="EMBL" id="CWKH01000002">
    <property type="protein sequence ID" value="CRZ17148.1"/>
    <property type="molecule type" value="Genomic_DNA"/>
</dbReference>
<dbReference type="Proteomes" id="UP000199147">
    <property type="component" value="Unassembled WGS sequence"/>
</dbReference>
<protein>
    <recommendedName>
        <fullName evidence="2">TIR domain-containing protein</fullName>
    </recommendedName>
</protein>
<keyword evidence="4" id="KW-1185">Reference proteome</keyword>